<evidence type="ECO:0000313" key="1">
    <source>
        <dbReference type="EMBL" id="OSX81481.1"/>
    </source>
</evidence>
<name>A0A1X6PKS2_PORUM</name>
<proteinExistence type="predicted"/>
<sequence>MVTAAPPGVATPAAMDAVSRGGLRHRGGGLDARVRAVVKEHLDALNACDVPRLMAQHPPNFKFLGVNGTMLDRAGMRELYVGVCGPAVKGGPDGPYRFEVRSSFRFGPVLYVKLKVTAPHLARPYFLSDAFGTRCDKLVMVLSTFDGTNLVFKKRPRI</sequence>
<dbReference type="AlphaFoldDB" id="A0A1X6PKS2"/>
<gene>
    <name evidence="1" type="ORF">BU14_0014s0033</name>
</gene>
<accession>A0A1X6PKS2</accession>
<organism evidence="1 2">
    <name type="scientific">Porphyra umbilicalis</name>
    <name type="common">Purple laver</name>
    <name type="synonym">Red alga</name>
    <dbReference type="NCBI Taxonomy" id="2786"/>
    <lineage>
        <taxon>Eukaryota</taxon>
        <taxon>Rhodophyta</taxon>
        <taxon>Bangiophyceae</taxon>
        <taxon>Bangiales</taxon>
        <taxon>Bangiaceae</taxon>
        <taxon>Porphyra</taxon>
    </lineage>
</organism>
<dbReference type="InterPro" id="IPR032710">
    <property type="entry name" value="NTF2-like_dom_sf"/>
</dbReference>
<reference evidence="1 2" key="1">
    <citation type="submission" date="2017-03" db="EMBL/GenBank/DDBJ databases">
        <title>WGS assembly of Porphyra umbilicalis.</title>
        <authorList>
            <person name="Brawley S.H."/>
            <person name="Blouin N.A."/>
            <person name="Ficko-Blean E."/>
            <person name="Wheeler G.L."/>
            <person name="Lohr M."/>
            <person name="Goodson H.V."/>
            <person name="Jenkins J.W."/>
            <person name="Blaby-Haas C.E."/>
            <person name="Helliwell K.E."/>
            <person name="Chan C."/>
            <person name="Marriage T."/>
            <person name="Bhattacharya D."/>
            <person name="Klein A.S."/>
            <person name="Badis Y."/>
            <person name="Brodie J."/>
            <person name="Cao Y."/>
            <person name="Collen J."/>
            <person name="Dittami S.M."/>
            <person name="Gachon C.M."/>
            <person name="Green B.R."/>
            <person name="Karpowicz S."/>
            <person name="Kim J.W."/>
            <person name="Kudahl U."/>
            <person name="Lin S."/>
            <person name="Michel G."/>
            <person name="Mittag M."/>
            <person name="Olson B.J."/>
            <person name="Pangilinan J."/>
            <person name="Peng Y."/>
            <person name="Qiu H."/>
            <person name="Shu S."/>
            <person name="Singer J.T."/>
            <person name="Smith A.G."/>
            <person name="Sprecher B.N."/>
            <person name="Wagner V."/>
            <person name="Wang W."/>
            <person name="Wang Z.-Y."/>
            <person name="Yan J."/>
            <person name="Yarish C."/>
            <person name="Zoeuner-Riek S."/>
            <person name="Zhuang Y."/>
            <person name="Zou Y."/>
            <person name="Lindquist E.A."/>
            <person name="Grimwood J."/>
            <person name="Barry K."/>
            <person name="Rokhsar D.S."/>
            <person name="Schmutz J."/>
            <person name="Stiller J.W."/>
            <person name="Grossman A.R."/>
            <person name="Prochnik S.E."/>
        </authorList>
    </citation>
    <scope>NUCLEOTIDE SEQUENCE [LARGE SCALE GENOMIC DNA]</scope>
    <source>
        <strain evidence="1">4086291</strain>
    </source>
</reference>
<protein>
    <submittedName>
        <fullName evidence="1">Uncharacterized protein</fullName>
    </submittedName>
</protein>
<keyword evidence="2" id="KW-1185">Reference proteome</keyword>
<dbReference type="OrthoDB" id="10345475at2759"/>
<evidence type="ECO:0000313" key="2">
    <source>
        <dbReference type="Proteomes" id="UP000218209"/>
    </source>
</evidence>
<dbReference type="SUPFAM" id="SSF54427">
    <property type="entry name" value="NTF2-like"/>
    <property type="match status" value="1"/>
</dbReference>
<dbReference type="Proteomes" id="UP000218209">
    <property type="component" value="Unassembled WGS sequence"/>
</dbReference>
<dbReference type="EMBL" id="KV918761">
    <property type="protein sequence ID" value="OSX81481.1"/>
    <property type="molecule type" value="Genomic_DNA"/>
</dbReference>